<dbReference type="Proteomes" id="UP001152519">
    <property type="component" value="Unassembled WGS sequence"/>
</dbReference>
<reference evidence="2" key="1">
    <citation type="submission" date="2021-05" db="EMBL/GenBank/DDBJ databases">
        <authorList>
            <person name="Arsene-Ploetze F."/>
        </authorList>
    </citation>
    <scope>NUCLEOTIDE SEQUENCE</scope>
    <source>
        <strain evidence="2">DSM 42138</strain>
    </source>
</reference>
<feature type="region of interest" description="Disordered" evidence="1">
    <location>
        <begin position="63"/>
        <end position="129"/>
    </location>
</feature>
<dbReference type="EMBL" id="CAJSLV010000047">
    <property type="protein sequence ID" value="CAG6392910.1"/>
    <property type="molecule type" value="Genomic_DNA"/>
</dbReference>
<organism evidence="2 3">
    <name type="scientific">Actinacidiphila cocklensis</name>
    <dbReference type="NCBI Taxonomy" id="887465"/>
    <lineage>
        <taxon>Bacteria</taxon>
        <taxon>Bacillati</taxon>
        <taxon>Actinomycetota</taxon>
        <taxon>Actinomycetes</taxon>
        <taxon>Kitasatosporales</taxon>
        <taxon>Streptomycetaceae</taxon>
        <taxon>Actinacidiphila</taxon>
    </lineage>
</organism>
<evidence type="ECO:0000313" key="3">
    <source>
        <dbReference type="Proteomes" id="UP001152519"/>
    </source>
</evidence>
<name>A0A9W4GPV9_9ACTN</name>
<evidence type="ECO:0000313" key="2">
    <source>
        <dbReference type="EMBL" id="CAG6392910.1"/>
    </source>
</evidence>
<gene>
    <name evidence="2" type="ORF">SCOCK_190078</name>
</gene>
<sequence length="155" mass="15406">MIRGFDPFGHRSGAVRVHETAVAAAGPAAAGLDEAAVTLMTGVLDADAAASFGLRLPEIYAAEQRGRRRRALPASAGPPSRRASGGRAGPSAGRPGRGADRRAGRGRRAAAAVPCTGGGGPAERDAGRRAPFAVRVGRLGTAIAEGAAPGPRLGA</sequence>
<proteinExistence type="predicted"/>
<accession>A0A9W4GPV9</accession>
<evidence type="ECO:0000256" key="1">
    <source>
        <dbReference type="SAM" id="MobiDB-lite"/>
    </source>
</evidence>
<keyword evidence="3" id="KW-1185">Reference proteome</keyword>
<feature type="compositionally biased region" description="Low complexity" evidence="1">
    <location>
        <begin position="72"/>
        <end position="94"/>
    </location>
</feature>
<protein>
    <submittedName>
        <fullName evidence="2">Uncharacterized protein</fullName>
    </submittedName>
</protein>
<dbReference type="AlphaFoldDB" id="A0A9W4GPV9"/>
<comment type="caution">
    <text evidence="2">The sequence shown here is derived from an EMBL/GenBank/DDBJ whole genome shotgun (WGS) entry which is preliminary data.</text>
</comment>